<dbReference type="EMBL" id="FQZQ01000004">
    <property type="protein sequence ID" value="SHI98949.1"/>
    <property type="molecule type" value="Genomic_DNA"/>
</dbReference>
<organism evidence="2 3">
    <name type="scientific">Shimia gijangensis</name>
    <dbReference type="NCBI Taxonomy" id="1470563"/>
    <lineage>
        <taxon>Bacteria</taxon>
        <taxon>Pseudomonadati</taxon>
        <taxon>Pseudomonadota</taxon>
        <taxon>Alphaproteobacteria</taxon>
        <taxon>Rhodobacterales</taxon>
        <taxon>Roseobacteraceae</taxon>
    </lineage>
</organism>
<evidence type="ECO:0000256" key="1">
    <source>
        <dbReference type="SAM" id="MobiDB-lite"/>
    </source>
</evidence>
<dbReference type="Proteomes" id="UP000183982">
    <property type="component" value="Unassembled WGS sequence"/>
</dbReference>
<proteinExistence type="predicted"/>
<sequence>MKHEWILDVLADLEAFAQANDLNALAEQLDETRLFAASEIVLASDMAGLVVNGDDASPRTHSRSTRASTRA</sequence>
<evidence type="ECO:0000313" key="2">
    <source>
        <dbReference type="EMBL" id="SHI98949.1"/>
    </source>
</evidence>
<accession>A0A1M6FMV9</accession>
<dbReference type="OrthoDB" id="7659348at2"/>
<feature type="region of interest" description="Disordered" evidence="1">
    <location>
        <begin position="52"/>
        <end position="71"/>
    </location>
</feature>
<dbReference type="STRING" id="1470563.SAMN05444000_104117"/>
<name>A0A1M6FMV9_9RHOB</name>
<gene>
    <name evidence="2" type="ORF">SAMN05444000_104117</name>
</gene>
<protein>
    <submittedName>
        <fullName evidence="2">Uncharacterized protein</fullName>
    </submittedName>
</protein>
<dbReference type="AlphaFoldDB" id="A0A1M6FMV9"/>
<reference evidence="3" key="1">
    <citation type="submission" date="2016-11" db="EMBL/GenBank/DDBJ databases">
        <authorList>
            <person name="Varghese N."/>
            <person name="Submissions S."/>
        </authorList>
    </citation>
    <scope>NUCLEOTIDE SEQUENCE [LARGE SCALE GENOMIC DNA]</scope>
    <source>
        <strain evidence="3">DSM 100564</strain>
    </source>
</reference>
<evidence type="ECO:0000313" key="3">
    <source>
        <dbReference type="Proteomes" id="UP000183982"/>
    </source>
</evidence>
<keyword evidence="3" id="KW-1185">Reference proteome</keyword>